<dbReference type="RefSeq" id="XP_008604024.1">
    <property type="nucleotide sequence ID" value="XM_008605802.1"/>
</dbReference>
<dbReference type="SMART" id="SM01217">
    <property type="entry name" value="Fn3_like"/>
    <property type="match status" value="1"/>
</dbReference>
<evidence type="ECO:0000256" key="4">
    <source>
        <dbReference type="ARBA" id="ARBA00022729"/>
    </source>
</evidence>
<dbReference type="SUPFAM" id="SSF52279">
    <property type="entry name" value="Beta-D-glucan exohydrolase, C-terminal domain"/>
    <property type="match status" value="1"/>
</dbReference>
<protein>
    <recommendedName>
        <fullName evidence="3">beta-glucosidase</fullName>
        <ecNumber evidence="3">3.2.1.21</ecNumber>
    </recommendedName>
</protein>
<keyword evidence="5" id="KW-0378">Hydrolase</keyword>
<dbReference type="FunFam" id="3.40.50.1700:FF:000006">
    <property type="entry name" value="Lysosomal beta glucosidase"/>
    <property type="match status" value="1"/>
</dbReference>
<gene>
    <name evidence="9" type="ORF">SDRG_00330</name>
</gene>
<dbReference type="EC" id="3.2.1.21" evidence="3"/>
<dbReference type="VEuPathDB" id="FungiDB:SDRG_00330"/>
<dbReference type="eggNOG" id="ENOG502QQ55">
    <property type="taxonomic scope" value="Eukaryota"/>
</dbReference>
<dbReference type="Gene3D" id="3.20.20.300">
    <property type="entry name" value="Glycoside hydrolase, family 3, N-terminal domain"/>
    <property type="match status" value="1"/>
</dbReference>
<dbReference type="InterPro" id="IPR013783">
    <property type="entry name" value="Ig-like_fold"/>
</dbReference>
<dbReference type="InterPro" id="IPR051915">
    <property type="entry name" value="Cellulose_Degrad_GH3"/>
</dbReference>
<dbReference type="OrthoDB" id="416222at2759"/>
<keyword evidence="4 7" id="KW-0732">Signal</keyword>
<evidence type="ECO:0000256" key="7">
    <source>
        <dbReference type="SAM" id="SignalP"/>
    </source>
</evidence>
<proteinExistence type="inferred from homology"/>
<dbReference type="InterPro" id="IPR026891">
    <property type="entry name" value="Fn3-like"/>
</dbReference>
<dbReference type="EMBL" id="JH767132">
    <property type="protein sequence ID" value="EQC42601.1"/>
    <property type="molecule type" value="Genomic_DNA"/>
</dbReference>
<dbReference type="Gene3D" id="2.60.40.10">
    <property type="entry name" value="Immunoglobulins"/>
    <property type="match status" value="1"/>
</dbReference>
<evidence type="ECO:0000256" key="1">
    <source>
        <dbReference type="ARBA" id="ARBA00000448"/>
    </source>
</evidence>
<evidence type="ECO:0000259" key="8">
    <source>
        <dbReference type="SMART" id="SM01217"/>
    </source>
</evidence>
<dbReference type="GO" id="GO:0008422">
    <property type="term" value="F:beta-glucosidase activity"/>
    <property type="evidence" value="ECO:0007669"/>
    <property type="project" value="UniProtKB-EC"/>
</dbReference>
<dbReference type="STRING" id="1156394.T0R6Q3"/>
<comment type="catalytic activity">
    <reaction evidence="1">
        <text>Hydrolysis of terminal, non-reducing beta-D-glucosyl residues with release of beta-D-glucose.</text>
        <dbReference type="EC" id="3.2.1.21"/>
    </reaction>
</comment>
<dbReference type="Gene3D" id="3.40.50.1700">
    <property type="entry name" value="Glycoside hydrolase family 3 C-terminal domain"/>
    <property type="match status" value="1"/>
</dbReference>
<feature type="chain" id="PRO_5012994658" description="beta-glucosidase" evidence="7">
    <location>
        <begin position="16"/>
        <end position="776"/>
    </location>
</feature>
<evidence type="ECO:0000313" key="10">
    <source>
        <dbReference type="Proteomes" id="UP000030762"/>
    </source>
</evidence>
<dbReference type="GO" id="GO:0009251">
    <property type="term" value="P:glucan catabolic process"/>
    <property type="evidence" value="ECO:0007669"/>
    <property type="project" value="TreeGrafter"/>
</dbReference>
<dbReference type="GeneID" id="19941057"/>
<dbReference type="InterPro" id="IPR002772">
    <property type="entry name" value="Glyco_hydro_3_C"/>
</dbReference>
<dbReference type="InParanoid" id="T0R6Q3"/>
<dbReference type="Proteomes" id="UP000030762">
    <property type="component" value="Unassembled WGS sequence"/>
</dbReference>
<evidence type="ECO:0000256" key="3">
    <source>
        <dbReference type="ARBA" id="ARBA00012744"/>
    </source>
</evidence>
<accession>T0R6Q3</accession>
<comment type="similarity">
    <text evidence="2">Belongs to the glycosyl hydrolase 3 family.</text>
</comment>
<name>T0R6Q3_SAPDV</name>
<evidence type="ECO:0000256" key="6">
    <source>
        <dbReference type="ARBA" id="ARBA00023295"/>
    </source>
</evidence>
<dbReference type="AlphaFoldDB" id="T0R6Q3"/>
<keyword evidence="10" id="KW-1185">Reference proteome</keyword>
<dbReference type="Pfam" id="PF14310">
    <property type="entry name" value="Fn3-like"/>
    <property type="match status" value="1"/>
</dbReference>
<sequence>MRLLPWLLLPLAAFSDDAPDRAARIVANMSVAQLIGQMTQLSINQVLNSDLTLNEAQVEAYATLGIGSYLNSPFAGGPKGATYGWNATEWRAILSRIQAIHKKIDGHPILFGLDSVHGANYVANAVLFPHQINAGASFNRRLVHELGYYTARDTVAAGIPWIFGPILDVTSHKAWPRVYETFGEDPYLVTQMASQIVHGLQDNHTIAACFKHFIGYAATPSGHDRDPITLSDYEILNYYMPPFKAAIDAGALSGMMNYVSLNGVPMGANRKMLVDLLRGALAFEGMLVTDWGVIDDLFLFHGVASSLQDAVELALTETSIDMSMVATNIDFIKYTTALYERGLVPLARLREAATRIVTLKLQLHLYDEPLPGAANVPLVGDASSQAAALAMATESLVLLKNTNATLPLAPNATIFLTGPAVDSIGHLCGGWSLAWQGNGGNTMFPHGQSVLSAVQTTCPNCTLTSMAGVDDAGTYTPEDLAKATLLASQATYTVVVLGEGPYAEKPGDIRDLALPDGQLAYVRALAATKTKLILVLVEGRPRLLRGLSDLASAVVHAMLPGEMGGAAIASVLLGAANPSGRLPYTYPKTPLDAAVSYYHRRNAGCNTNGVFGDCSPEWAFGTGLSYTRFAYSDVSVVLGENHAVTVTLAVQNVGDRDGDHVVLLFLRQEARRGNVPEAKRLVFFEKLSIAAGSAKIVRAELRAKDWGIYTNEMGQSLEKHVSPGAYTLLVSEAADCAKGHCVRFTAGVHGTYTPTTTVQVSAQSHVASVLRYHTSL</sequence>
<dbReference type="FunFam" id="3.20.20.300:FF:000007">
    <property type="entry name" value="Lysosomal beta glucosidase"/>
    <property type="match status" value="1"/>
</dbReference>
<dbReference type="InterPro" id="IPR036881">
    <property type="entry name" value="Glyco_hydro_3_C_sf"/>
</dbReference>
<dbReference type="PANTHER" id="PTHR30620:SF16">
    <property type="entry name" value="LYSOSOMAL BETA GLUCOSIDASE"/>
    <property type="match status" value="1"/>
</dbReference>
<dbReference type="PANTHER" id="PTHR30620">
    <property type="entry name" value="PERIPLASMIC BETA-GLUCOSIDASE-RELATED"/>
    <property type="match status" value="1"/>
</dbReference>
<dbReference type="Pfam" id="PF01915">
    <property type="entry name" value="Glyco_hydro_3_C"/>
    <property type="match status" value="1"/>
</dbReference>
<organism evidence="9 10">
    <name type="scientific">Saprolegnia diclina (strain VS20)</name>
    <dbReference type="NCBI Taxonomy" id="1156394"/>
    <lineage>
        <taxon>Eukaryota</taxon>
        <taxon>Sar</taxon>
        <taxon>Stramenopiles</taxon>
        <taxon>Oomycota</taxon>
        <taxon>Saprolegniomycetes</taxon>
        <taxon>Saprolegniales</taxon>
        <taxon>Saprolegniaceae</taxon>
        <taxon>Saprolegnia</taxon>
    </lineage>
</organism>
<dbReference type="InterPro" id="IPR017853">
    <property type="entry name" value="GH"/>
</dbReference>
<feature type="domain" description="Fibronectin type III-like" evidence="8">
    <location>
        <begin position="660"/>
        <end position="734"/>
    </location>
</feature>
<dbReference type="InterPro" id="IPR036962">
    <property type="entry name" value="Glyco_hydro_3_N_sf"/>
</dbReference>
<dbReference type="PRINTS" id="PR00133">
    <property type="entry name" value="GLHYDRLASE3"/>
</dbReference>
<dbReference type="OMA" id="WPGYTGN"/>
<dbReference type="Pfam" id="PF00933">
    <property type="entry name" value="Glyco_hydro_3"/>
    <property type="match status" value="1"/>
</dbReference>
<dbReference type="SUPFAM" id="SSF51445">
    <property type="entry name" value="(Trans)glycosidases"/>
    <property type="match status" value="1"/>
</dbReference>
<reference evidence="9 10" key="1">
    <citation type="submission" date="2012-04" db="EMBL/GenBank/DDBJ databases">
        <title>The Genome Sequence of Saprolegnia declina VS20.</title>
        <authorList>
            <consortium name="The Broad Institute Genome Sequencing Platform"/>
            <person name="Russ C."/>
            <person name="Nusbaum C."/>
            <person name="Tyler B."/>
            <person name="van West P."/>
            <person name="Dieguez-Uribeondo J."/>
            <person name="de Bruijn I."/>
            <person name="Tripathy S."/>
            <person name="Jiang R."/>
            <person name="Young S.K."/>
            <person name="Zeng Q."/>
            <person name="Gargeya S."/>
            <person name="Fitzgerald M."/>
            <person name="Haas B."/>
            <person name="Abouelleil A."/>
            <person name="Alvarado L."/>
            <person name="Arachchi H.M."/>
            <person name="Berlin A."/>
            <person name="Chapman S.B."/>
            <person name="Goldberg J."/>
            <person name="Griggs A."/>
            <person name="Gujja S."/>
            <person name="Hansen M."/>
            <person name="Howarth C."/>
            <person name="Imamovic A."/>
            <person name="Larimer J."/>
            <person name="McCowen C."/>
            <person name="Montmayeur A."/>
            <person name="Murphy C."/>
            <person name="Neiman D."/>
            <person name="Pearson M."/>
            <person name="Priest M."/>
            <person name="Roberts A."/>
            <person name="Saif S."/>
            <person name="Shea T."/>
            <person name="Sisk P."/>
            <person name="Sykes S."/>
            <person name="Wortman J."/>
            <person name="Nusbaum C."/>
            <person name="Birren B."/>
        </authorList>
    </citation>
    <scope>NUCLEOTIDE SEQUENCE [LARGE SCALE GENOMIC DNA]</scope>
    <source>
        <strain evidence="9 10">VS20</strain>
    </source>
</reference>
<dbReference type="InterPro" id="IPR001764">
    <property type="entry name" value="Glyco_hydro_3_N"/>
</dbReference>
<evidence type="ECO:0000256" key="2">
    <source>
        <dbReference type="ARBA" id="ARBA00005336"/>
    </source>
</evidence>
<evidence type="ECO:0000256" key="5">
    <source>
        <dbReference type="ARBA" id="ARBA00022801"/>
    </source>
</evidence>
<evidence type="ECO:0000313" key="9">
    <source>
        <dbReference type="EMBL" id="EQC42601.1"/>
    </source>
</evidence>
<feature type="signal peptide" evidence="7">
    <location>
        <begin position="1"/>
        <end position="15"/>
    </location>
</feature>
<keyword evidence="6" id="KW-0326">Glycosidase</keyword>